<dbReference type="SMART" id="SM00028">
    <property type="entry name" value="TPR"/>
    <property type="match status" value="4"/>
</dbReference>
<evidence type="ECO:0000256" key="1">
    <source>
        <dbReference type="ARBA" id="ARBA00022737"/>
    </source>
</evidence>
<dbReference type="Proteomes" id="UP000504603">
    <property type="component" value="Unplaced"/>
</dbReference>
<dbReference type="InterPro" id="IPR011990">
    <property type="entry name" value="TPR-like_helical_dom_sf"/>
</dbReference>
<dbReference type="Pfam" id="PF13181">
    <property type="entry name" value="TPR_8"/>
    <property type="match status" value="1"/>
</dbReference>
<evidence type="ECO:0000313" key="5">
    <source>
        <dbReference type="Proteomes" id="UP000504603"/>
    </source>
</evidence>
<dbReference type="RefSeq" id="XP_022147828.1">
    <property type="nucleotide sequence ID" value="XM_022292136.1"/>
</dbReference>
<dbReference type="GO" id="GO:0006950">
    <property type="term" value="P:response to stress"/>
    <property type="evidence" value="ECO:0007669"/>
    <property type="project" value="UniProtKB-ARBA"/>
</dbReference>
<feature type="compositionally biased region" description="Basic and acidic residues" evidence="3">
    <location>
        <begin position="29"/>
        <end position="38"/>
    </location>
</feature>
<organism evidence="5 6">
    <name type="scientific">Momordica charantia</name>
    <name type="common">Bitter gourd</name>
    <name type="synonym">Balsam pear</name>
    <dbReference type="NCBI Taxonomy" id="3673"/>
    <lineage>
        <taxon>Eukaryota</taxon>
        <taxon>Viridiplantae</taxon>
        <taxon>Streptophyta</taxon>
        <taxon>Embryophyta</taxon>
        <taxon>Tracheophyta</taxon>
        <taxon>Spermatophyta</taxon>
        <taxon>Magnoliopsida</taxon>
        <taxon>eudicotyledons</taxon>
        <taxon>Gunneridae</taxon>
        <taxon>Pentapetalae</taxon>
        <taxon>rosids</taxon>
        <taxon>fabids</taxon>
        <taxon>Cucurbitales</taxon>
        <taxon>Cucurbitaceae</taxon>
        <taxon>Momordiceae</taxon>
        <taxon>Momordica</taxon>
    </lineage>
</organism>
<dbReference type="Pfam" id="PF00085">
    <property type="entry name" value="Thioredoxin"/>
    <property type="match status" value="1"/>
</dbReference>
<dbReference type="KEGG" id="mcha:111016672"/>
<evidence type="ECO:0000313" key="6">
    <source>
        <dbReference type="RefSeq" id="XP_022147828.1"/>
    </source>
</evidence>
<keyword evidence="2" id="KW-0802">TPR repeat</keyword>
<dbReference type="InterPro" id="IPR019734">
    <property type="entry name" value="TPR_rpt"/>
</dbReference>
<protein>
    <submittedName>
        <fullName evidence="6">Inactive TPR repeat-containing thioredoxin TTL3-like</fullName>
    </submittedName>
</protein>
<feature type="domain" description="Thioredoxin" evidence="4">
    <location>
        <begin position="410"/>
        <end position="465"/>
    </location>
</feature>
<dbReference type="Gene3D" id="1.25.40.10">
    <property type="entry name" value="Tetratricopeptide repeat domain"/>
    <property type="match status" value="1"/>
</dbReference>
<dbReference type="AlphaFoldDB" id="A0A6J1D2D7"/>
<keyword evidence="5" id="KW-1185">Reference proteome</keyword>
<dbReference type="PANTHER" id="PTHR46050:SF29">
    <property type="entry name" value="TPR REPEAT-CONTAINING THIOREDOXIN TTL4"/>
    <property type="match status" value="1"/>
</dbReference>
<dbReference type="GO" id="GO:0005737">
    <property type="term" value="C:cytoplasm"/>
    <property type="evidence" value="ECO:0007669"/>
    <property type="project" value="TreeGrafter"/>
</dbReference>
<evidence type="ECO:0000256" key="2">
    <source>
        <dbReference type="ARBA" id="ARBA00022803"/>
    </source>
</evidence>
<dbReference type="SUPFAM" id="SSF48452">
    <property type="entry name" value="TPR-like"/>
    <property type="match status" value="2"/>
</dbReference>
<sequence length="497" mass="55308">MSHTGKSIQEMGYDSLPGRFRDAFNLGDNKPDVKEHDLSSPVSPLMMTRSSVTGDNAALGRLGEAVRECEEAVRLDLGYGRAHQRLAALYLRFGQVEKSRSHLLFSGQPDQYELQKLKLLEKILNQCADARKASDWKCVLKESEAAIAAGADFSPQLVACKAEALLKLHQLEDADSSLSNIPKLETPASCSQTKFFGMLAEAYVFYVRAMVDMALGRFDNAVLAAERAVKIDFNNLEVAKLLSNVKMVARARSRGFDLFSSGRYTEACTAYGEGLKYDSSNHVLYCNRAVCWAKIGLWEQSVEDCNQALKIQPNYRKALLRRAASNAKLERWEDAVKDLEFLRRELPGDNEVAESLHQAQIALKRSRGEVVNHGIVSGEVEEVSTLDKLKAAISSTGVSVVHFKVSNDICDETSTFMNMLCIRYPSVKFIKVDVEESVTIAKAEGIRTVPAFKIYKNGEKLIEMIRPSHQFLEDSVRNCILQQTLPAPSHGPNLYNV</sequence>
<dbReference type="FunFam" id="3.40.30.10:FF:000211">
    <property type="entry name" value="TPR repeat-containing thioredoxin TTL4"/>
    <property type="match status" value="1"/>
</dbReference>
<evidence type="ECO:0000256" key="3">
    <source>
        <dbReference type="SAM" id="MobiDB-lite"/>
    </source>
</evidence>
<dbReference type="CDD" id="cd02947">
    <property type="entry name" value="TRX_family"/>
    <property type="match status" value="1"/>
</dbReference>
<dbReference type="OrthoDB" id="2121326at2759"/>
<feature type="region of interest" description="Disordered" evidence="3">
    <location>
        <begin position="26"/>
        <end position="47"/>
    </location>
</feature>
<dbReference type="InterPro" id="IPR013766">
    <property type="entry name" value="Thioredoxin_domain"/>
</dbReference>
<dbReference type="GeneID" id="111016672"/>
<dbReference type="InterPro" id="IPR044534">
    <property type="entry name" value="TTL1-4"/>
</dbReference>
<evidence type="ECO:0000259" key="4">
    <source>
        <dbReference type="Pfam" id="PF00085"/>
    </source>
</evidence>
<proteinExistence type="predicted"/>
<reference evidence="6" key="1">
    <citation type="submission" date="2025-08" db="UniProtKB">
        <authorList>
            <consortium name="RefSeq"/>
        </authorList>
    </citation>
    <scope>IDENTIFICATION</scope>
    <source>
        <strain evidence="6">OHB3-1</strain>
    </source>
</reference>
<accession>A0A6J1D2D7</accession>
<dbReference type="PANTHER" id="PTHR46050">
    <property type="entry name" value="TPR REPEAT-CONTAINING THIOREDOXIN"/>
    <property type="match status" value="1"/>
</dbReference>
<dbReference type="Gene3D" id="3.40.30.10">
    <property type="entry name" value="Glutaredoxin"/>
    <property type="match status" value="1"/>
</dbReference>
<keyword evidence="1" id="KW-0677">Repeat</keyword>
<gene>
    <name evidence="6" type="primary">LOC111016672</name>
</gene>
<dbReference type="InterPro" id="IPR036249">
    <property type="entry name" value="Thioredoxin-like_sf"/>
</dbReference>
<name>A0A6J1D2D7_MOMCH</name>
<dbReference type="SUPFAM" id="SSF52833">
    <property type="entry name" value="Thioredoxin-like"/>
    <property type="match status" value="1"/>
</dbReference>